<keyword evidence="2" id="KW-1185">Reference proteome</keyword>
<dbReference type="EMBL" id="JAENHL010000008">
    <property type="protein sequence ID" value="MBK1869889.1"/>
    <property type="molecule type" value="Genomic_DNA"/>
</dbReference>
<protein>
    <submittedName>
        <fullName evidence="1">Serine hydrolase</fullName>
    </submittedName>
</protein>
<keyword evidence="1" id="KW-0378">Hydrolase</keyword>
<accession>A0ACC5RB63</accession>
<evidence type="ECO:0000313" key="1">
    <source>
        <dbReference type="EMBL" id="MBK1869889.1"/>
    </source>
</evidence>
<evidence type="ECO:0000313" key="2">
    <source>
        <dbReference type="Proteomes" id="UP000616151"/>
    </source>
</evidence>
<reference evidence="1" key="1">
    <citation type="submission" date="2021-01" db="EMBL/GenBank/DDBJ databases">
        <authorList>
            <person name="Sun Q."/>
        </authorList>
    </citation>
    <scope>NUCLEOTIDE SEQUENCE</scope>
    <source>
        <strain evidence="1">YIM B02566</strain>
    </source>
</reference>
<comment type="caution">
    <text evidence="1">The sequence shown here is derived from an EMBL/GenBank/DDBJ whole genome shotgun (WGS) entry which is preliminary data.</text>
</comment>
<sequence length="334" mass="36907">MRLILGLLLSFVAAVPSRAEPSTHWAKAGETALTQTISRLVKDYAVSEKPTAILVVQGDKIVTSWGDLDRKINMASVRKSLLSALYGIAVTDQRISLTRSLAEMGIDDKEPSLSAAEKQATLRDLLTARSGVYHAAAYETREIKKKRSARDSHAPGTYWFYNNWDFNVLGTIYRKVIGEDIFAGFERRIARPIGMEDFSKRDGRYVLAPESDHPAYPFMLTARDAARFGLLFANGGRWNGKQVIPADWVAESTRAHAHTNRGNRGYGYMWWELSADPWGRGGAYAAGFGGQIIAFLPAKKLVLVQTVDLQANPKGVRTSTTIELMKKIAAALAE</sequence>
<proteinExistence type="predicted"/>
<organism evidence="1 2">
    <name type="scientific">Taklimakanibacter albus</name>
    <dbReference type="NCBI Taxonomy" id="2800327"/>
    <lineage>
        <taxon>Bacteria</taxon>
        <taxon>Pseudomonadati</taxon>
        <taxon>Pseudomonadota</taxon>
        <taxon>Alphaproteobacteria</taxon>
        <taxon>Hyphomicrobiales</taxon>
        <taxon>Aestuariivirgaceae</taxon>
        <taxon>Taklimakanibacter</taxon>
    </lineage>
</organism>
<dbReference type="Proteomes" id="UP000616151">
    <property type="component" value="Unassembled WGS sequence"/>
</dbReference>
<name>A0ACC5RB63_9HYPH</name>
<gene>
    <name evidence="1" type="ORF">JHL16_26230</name>
</gene>